<evidence type="ECO:0000313" key="3">
    <source>
        <dbReference type="Proteomes" id="UP000801492"/>
    </source>
</evidence>
<dbReference type="GO" id="GO:0016491">
    <property type="term" value="F:oxidoreductase activity"/>
    <property type="evidence" value="ECO:0007669"/>
    <property type="project" value="InterPro"/>
</dbReference>
<dbReference type="PANTHER" id="PTHR43827:SF14">
    <property type="entry name" value="NADP-DEPENDENT OXIDOREDUCTASE DOMAIN-CONTAINING PROTEIN"/>
    <property type="match status" value="1"/>
</dbReference>
<dbReference type="PANTHER" id="PTHR43827">
    <property type="entry name" value="2,5-DIKETO-D-GLUCONIC ACID REDUCTASE"/>
    <property type="match status" value="1"/>
</dbReference>
<dbReference type="Proteomes" id="UP000801492">
    <property type="component" value="Unassembled WGS sequence"/>
</dbReference>
<name>A0A8K0DGK4_IGNLU</name>
<dbReference type="Gene3D" id="3.20.20.100">
    <property type="entry name" value="NADP-dependent oxidoreductase domain"/>
    <property type="match status" value="1"/>
</dbReference>
<dbReference type="Pfam" id="PF00248">
    <property type="entry name" value="Aldo_ket_red"/>
    <property type="match status" value="1"/>
</dbReference>
<gene>
    <name evidence="2" type="ORF">ILUMI_03033</name>
</gene>
<feature type="non-terminal residue" evidence="2">
    <location>
        <position position="199"/>
    </location>
</feature>
<dbReference type="AlphaFoldDB" id="A0A8K0DGK4"/>
<evidence type="ECO:0000259" key="1">
    <source>
        <dbReference type="Pfam" id="PF00248"/>
    </source>
</evidence>
<dbReference type="EMBL" id="VTPC01001095">
    <property type="protein sequence ID" value="KAF2903152.1"/>
    <property type="molecule type" value="Genomic_DNA"/>
</dbReference>
<comment type="caution">
    <text evidence="2">The sequence shown here is derived from an EMBL/GenBank/DDBJ whole genome shotgun (WGS) entry which is preliminary data.</text>
</comment>
<dbReference type="InterPro" id="IPR020471">
    <property type="entry name" value="AKR"/>
</dbReference>
<dbReference type="PROSITE" id="PS00062">
    <property type="entry name" value="ALDOKETO_REDUCTASE_2"/>
    <property type="match status" value="1"/>
</dbReference>
<organism evidence="2 3">
    <name type="scientific">Ignelater luminosus</name>
    <name type="common">Cucubano</name>
    <name type="synonym">Pyrophorus luminosus</name>
    <dbReference type="NCBI Taxonomy" id="2038154"/>
    <lineage>
        <taxon>Eukaryota</taxon>
        <taxon>Metazoa</taxon>
        <taxon>Ecdysozoa</taxon>
        <taxon>Arthropoda</taxon>
        <taxon>Hexapoda</taxon>
        <taxon>Insecta</taxon>
        <taxon>Pterygota</taxon>
        <taxon>Neoptera</taxon>
        <taxon>Endopterygota</taxon>
        <taxon>Coleoptera</taxon>
        <taxon>Polyphaga</taxon>
        <taxon>Elateriformia</taxon>
        <taxon>Elateroidea</taxon>
        <taxon>Elateridae</taxon>
        <taxon>Agrypninae</taxon>
        <taxon>Pyrophorini</taxon>
        <taxon>Ignelater</taxon>
    </lineage>
</organism>
<feature type="domain" description="NADP-dependent oxidoreductase" evidence="1">
    <location>
        <begin position="31"/>
        <end position="184"/>
    </location>
</feature>
<accession>A0A8K0DGK4</accession>
<protein>
    <recommendedName>
        <fullName evidence="1">NADP-dependent oxidoreductase domain-containing protein</fullName>
    </recommendedName>
</protein>
<dbReference type="OrthoDB" id="416253at2759"/>
<dbReference type="InterPro" id="IPR023210">
    <property type="entry name" value="NADP_OxRdtase_dom"/>
</dbReference>
<dbReference type="SUPFAM" id="SSF51430">
    <property type="entry name" value="NAD(P)-linked oxidoreductase"/>
    <property type="match status" value="1"/>
</dbReference>
<dbReference type="CDD" id="cd19071">
    <property type="entry name" value="AKR_AKR1-5-like"/>
    <property type="match status" value="1"/>
</dbReference>
<reference evidence="2" key="1">
    <citation type="submission" date="2019-08" db="EMBL/GenBank/DDBJ databases">
        <title>The genome of the North American firefly Photinus pyralis.</title>
        <authorList>
            <consortium name="Photinus pyralis genome working group"/>
            <person name="Fallon T.R."/>
            <person name="Sander Lower S.E."/>
            <person name="Weng J.-K."/>
        </authorList>
    </citation>
    <scope>NUCLEOTIDE SEQUENCE</scope>
    <source>
        <strain evidence="2">TRF0915ILg1</strain>
        <tissue evidence="2">Whole body</tissue>
    </source>
</reference>
<keyword evidence="3" id="KW-1185">Reference proteome</keyword>
<dbReference type="InterPro" id="IPR018170">
    <property type="entry name" value="Aldo/ket_reductase_CS"/>
</dbReference>
<dbReference type="InterPro" id="IPR036812">
    <property type="entry name" value="NAD(P)_OxRdtase_dom_sf"/>
</dbReference>
<sequence>MQLQAKKIDLLNERNGFYLHVDRIIGLFWKKEMEKQVKLGRARSIGVSNFNIEQIEKILDSAEIKPVNLQIEIHAFLQQQEIVEFCQRNKITVTAYSPLGSPGINNFYSAYGKSKILPDLLGNDIVKRIASKHSKTPAQVLLKYTVQRKIAVIPKSLNSCRIRDNINIFDFELDNQDVKDLHNLEIGPLAKVGNWESWT</sequence>
<dbReference type="PRINTS" id="PR00069">
    <property type="entry name" value="ALDKETRDTASE"/>
</dbReference>
<proteinExistence type="predicted"/>
<evidence type="ECO:0000313" key="2">
    <source>
        <dbReference type="EMBL" id="KAF2903152.1"/>
    </source>
</evidence>